<dbReference type="InterPro" id="IPR053188">
    <property type="entry name" value="FkbM_Methyltransferase"/>
</dbReference>
<proteinExistence type="predicted"/>
<gene>
    <name evidence="2" type="ORF">BHQ21_03050</name>
</gene>
<dbReference type="InterPro" id="IPR029063">
    <property type="entry name" value="SAM-dependent_MTases_sf"/>
</dbReference>
<evidence type="ECO:0000313" key="2">
    <source>
        <dbReference type="EMBL" id="ODR10094.1"/>
    </source>
</evidence>
<dbReference type="Pfam" id="PF05050">
    <property type="entry name" value="Methyltransf_21"/>
    <property type="match status" value="1"/>
</dbReference>
<comment type="caution">
    <text evidence="2">The sequence shown here is derived from an EMBL/GenBank/DDBJ whole genome shotgun (WGS) entry which is preliminary data.</text>
</comment>
<dbReference type="InterPro" id="IPR006342">
    <property type="entry name" value="FkbM_mtfrase"/>
</dbReference>
<protein>
    <recommendedName>
        <fullName evidence="1">Methyltransferase FkbM domain-containing protein</fullName>
    </recommendedName>
</protein>
<dbReference type="PANTHER" id="PTHR36973">
    <property type="entry name" value="SLL1456 PROTEIN-RELATED"/>
    <property type="match status" value="1"/>
</dbReference>
<organism evidence="2 3">
    <name type="scientific">Mycobacterium sherrisii</name>
    <dbReference type="NCBI Taxonomy" id="243061"/>
    <lineage>
        <taxon>Bacteria</taxon>
        <taxon>Bacillati</taxon>
        <taxon>Actinomycetota</taxon>
        <taxon>Actinomycetes</taxon>
        <taxon>Mycobacteriales</taxon>
        <taxon>Mycobacteriaceae</taxon>
        <taxon>Mycobacterium</taxon>
        <taxon>Mycobacterium simiae complex</taxon>
    </lineage>
</organism>
<dbReference type="Proteomes" id="UP000094224">
    <property type="component" value="Unassembled WGS sequence"/>
</dbReference>
<dbReference type="NCBIfam" id="TIGR01444">
    <property type="entry name" value="fkbM_fam"/>
    <property type="match status" value="1"/>
</dbReference>
<evidence type="ECO:0000313" key="3">
    <source>
        <dbReference type="Proteomes" id="UP000094224"/>
    </source>
</evidence>
<feature type="domain" description="Methyltransferase FkbM" evidence="1">
    <location>
        <begin position="44"/>
        <end position="202"/>
    </location>
</feature>
<sequence length="247" mass="26926">MRVKVNGGDYWLNPESTALYHARHSVPKIARMVELIGDAKSIFDVGANCGIFAALCAQKFPAANIHAFEPAKGLQPMLAHNCAAENISVHQLAVGERDEVVTLYVHPDSQQANSLQPAAVEAFLEPDKIETETTRCVALDSFMAEHSIEHVDVLKVDVQGSEGAVLRGARSALSHVRYLFVEASWLDPESVQRLLPAAEHHGFNHVAVVNPVHTGADLLFTREPITTDIPSVLRFPIGLANAGQPWF</sequence>
<keyword evidence="3" id="KW-1185">Reference proteome</keyword>
<dbReference type="SUPFAM" id="SSF53335">
    <property type="entry name" value="S-adenosyl-L-methionine-dependent methyltransferases"/>
    <property type="match status" value="1"/>
</dbReference>
<dbReference type="STRING" id="243061.AWC25_08975"/>
<dbReference type="Gene3D" id="3.40.50.150">
    <property type="entry name" value="Vaccinia Virus protein VP39"/>
    <property type="match status" value="1"/>
</dbReference>
<name>A0A1E3T6Q0_9MYCO</name>
<dbReference type="PANTHER" id="PTHR36973:SF4">
    <property type="entry name" value="NODULATION PROTEIN"/>
    <property type="match status" value="1"/>
</dbReference>
<dbReference type="GO" id="GO:0008171">
    <property type="term" value="F:O-methyltransferase activity"/>
    <property type="evidence" value="ECO:0007669"/>
    <property type="project" value="TreeGrafter"/>
</dbReference>
<dbReference type="AlphaFoldDB" id="A0A1E3T6Q0"/>
<reference evidence="3" key="1">
    <citation type="submission" date="2016-09" db="EMBL/GenBank/DDBJ databases">
        <authorList>
            <person name="Greninger A.L."/>
            <person name="Jerome K.R."/>
            <person name="Mcnair B."/>
            <person name="Wallis C."/>
            <person name="Fang F."/>
        </authorList>
    </citation>
    <scope>NUCLEOTIDE SEQUENCE [LARGE SCALE GENOMIC DNA]</scope>
    <source>
        <strain evidence="3">BC1_M4</strain>
    </source>
</reference>
<accession>A0A1E3T6Q0</accession>
<dbReference type="EMBL" id="MIHC01000003">
    <property type="protein sequence ID" value="ODR10094.1"/>
    <property type="molecule type" value="Genomic_DNA"/>
</dbReference>
<evidence type="ECO:0000259" key="1">
    <source>
        <dbReference type="Pfam" id="PF05050"/>
    </source>
</evidence>